<name>A0A5Q4YT54_9BURK</name>
<dbReference type="EMBL" id="LR699553">
    <property type="protein sequence ID" value="VVD28537.1"/>
    <property type="molecule type" value="Genomic_DNA"/>
</dbReference>
<sequence length="46" mass="5210">MGRTTPVSASCNSMRDANLFEAVLIALLFPNRKDRLNDRIRKCVSE</sequence>
<protein>
    <submittedName>
        <fullName evidence="1">Uncharacterized protein</fullName>
    </submittedName>
</protein>
<organism evidence="1 2">
    <name type="scientific">Paraburkholderia dioscoreae</name>
    <dbReference type="NCBI Taxonomy" id="2604047"/>
    <lineage>
        <taxon>Bacteria</taxon>
        <taxon>Pseudomonadati</taxon>
        <taxon>Pseudomonadota</taxon>
        <taxon>Betaproteobacteria</taxon>
        <taxon>Burkholderiales</taxon>
        <taxon>Burkholderiaceae</taxon>
        <taxon>Paraburkholderia</taxon>
    </lineage>
</organism>
<dbReference type="AlphaFoldDB" id="A0A5Q4YT54"/>
<dbReference type="Proteomes" id="UP000325811">
    <property type="component" value="Chromosome I"/>
</dbReference>
<gene>
    <name evidence="1" type="ORF">PDMSB3_2081</name>
</gene>
<evidence type="ECO:0000313" key="1">
    <source>
        <dbReference type="EMBL" id="VVD28537.1"/>
    </source>
</evidence>
<keyword evidence="2" id="KW-1185">Reference proteome</keyword>
<dbReference type="KEGG" id="pdio:PDMSB3_2081"/>
<accession>A0A5Q4YT54</accession>
<reference evidence="1 2" key="1">
    <citation type="submission" date="2019-08" db="EMBL/GenBank/DDBJ databases">
        <authorList>
            <person name="Herpell B J."/>
        </authorList>
    </citation>
    <scope>NUCLEOTIDE SEQUENCE [LARGE SCALE GENOMIC DNA]</scope>
    <source>
        <strain evidence="2">Msb3</strain>
    </source>
</reference>
<evidence type="ECO:0000313" key="2">
    <source>
        <dbReference type="Proteomes" id="UP000325811"/>
    </source>
</evidence>
<proteinExistence type="predicted"/>